<name>A0A0P6YZ37_9CHLR</name>
<comment type="caution">
    <text evidence="2">The sequence shown here is derived from an EMBL/GenBank/DDBJ whole genome shotgun (WGS) entry which is preliminary data.</text>
</comment>
<dbReference type="AlphaFoldDB" id="A0A0P6YZ37"/>
<dbReference type="RefSeq" id="WP_062417831.1">
    <property type="nucleotide sequence ID" value="NZ_DF967974.1"/>
</dbReference>
<sequence length="127" mass="14394">MKAISIRQPWAWLIVNGYKDIENRTWKTSYRGKLLIHASGKLDFNAQDMKEYRSIMASEAGIDIPEDLPLGGIVGMVDLVDCTMEPDDPEGWHEPGCYGFVLRNPVALPFRPMPGRLNLFEVEEADQ</sequence>
<feature type="domain" description="ASCH" evidence="1">
    <location>
        <begin position="4"/>
        <end position="83"/>
    </location>
</feature>
<dbReference type="InterPro" id="IPR007374">
    <property type="entry name" value="ASCH_domain"/>
</dbReference>
<evidence type="ECO:0000313" key="2">
    <source>
        <dbReference type="EMBL" id="KPL90507.1"/>
    </source>
</evidence>
<dbReference type="SUPFAM" id="SSF88697">
    <property type="entry name" value="PUA domain-like"/>
    <property type="match status" value="1"/>
</dbReference>
<dbReference type="Gene3D" id="2.30.130.30">
    <property type="entry name" value="Hypothetical protein"/>
    <property type="match status" value="1"/>
</dbReference>
<proteinExistence type="predicted"/>
<dbReference type="CDD" id="cd06554">
    <property type="entry name" value="ASCH_ASC-1_like"/>
    <property type="match status" value="1"/>
</dbReference>
<dbReference type="EMBL" id="LGCM01000011">
    <property type="protein sequence ID" value="KPL90507.1"/>
    <property type="molecule type" value="Genomic_DNA"/>
</dbReference>
<evidence type="ECO:0000313" key="3">
    <source>
        <dbReference type="Proteomes" id="UP000050501"/>
    </source>
</evidence>
<organism evidence="2 3">
    <name type="scientific">Levilinea saccharolytica</name>
    <dbReference type="NCBI Taxonomy" id="229921"/>
    <lineage>
        <taxon>Bacteria</taxon>
        <taxon>Bacillati</taxon>
        <taxon>Chloroflexota</taxon>
        <taxon>Anaerolineae</taxon>
        <taxon>Anaerolineales</taxon>
        <taxon>Anaerolineaceae</taxon>
        <taxon>Levilinea</taxon>
    </lineage>
</organism>
<dbReference type="Proteomes" id="UP000050501">
    <property type="component" value="Unassembled WGS sequence"/>
</dbReference>
<reference evidence="2 3" key="1">
    <citation type="submission" date="2015-07" db="EMBL/GenBank/DDBJ databases">
        <title>Genome sequence of Levilinea saccharolytica DSM 16555.</title>
        <authorList>
            <person name="Hemp J."/>
            <person name="Ward L.M."/>
            <person name="Pace L.A."/>
            <person name="Fischer W.W."/>
        </authorList>
    </citation>
    <scope>NUCLEOTIDE SEQUENCE [LARGE SCALE GENOMIC DNA]</scope>
    <source>
        <strain evidence="2 3">KIBI-1</strain>
    </source>
</reference>
<dbReference type="Pfam" id="PF04266">
    <property type="entry name" value="ASCH"/>
    <property type="match status" value="1"/>
</dbReference>
<gene>
    <name evidence="2" type="ORF">ADN01_02540</name>
</gene>
<dbReference type="InterPro" id="IPR015947">
    <property type="entry name" value="PUA-like_sf"/>
</dbReference>
<accession>A0A0P6YZ37</accession>
<evidence type="ECO:0000259" key="1">
    <source>
        <dbReference type="Pfam" id="PF04266"/>
    </source>
</evidence>
<dbReference type="STRING" id="229921.ADN01_02540"/>
<dbReference type="OrthoDB" id="359066at2"/>
<keyword evidence="3" id="KW-1185">Reference proteome</keyword>
<protein>
    <recommendedName>
        <fullName evidence="1">ASCH domain-containing protein</fullName>
    </recommendedName>
</protein>